<dbReference type="EMBL" id="BMNE01000002">
    <property type="protein sequence ID" value="GGN77428.1"/>
    <property type="molecule type" value="Genomic_DNA"/>
</dbReference>
<feature type="transmembrane region" description="Helical" evidence="1">
    <location>
        <begin position="87"/>
        <end position="107"/>
    </location>
</feature>
<keyword evidence="1" id="KW-1133">Transmembrane helix</keyword>
<keyword evidence="4" id="KW-1185">Reference proteome</keyword>
<evidence type="ECO:0000259" key="2">
    <source>
        <dbReference type="Pfam" id="PF23636"/>
    </source>
</evidence>
<feature type="transmembrane region" description="Helical" evidence="1">
    <location>
        <begin position="45"/>
        <end position="67"/>
    </location>
</feature>
<gene>
    <name evidence="3" type="ORF">GCM10011610_23870</name>
</gene>
<feature type="domain" description="DUF7144" evidence="2">
    <location>
        <begin position="45"/>
        <end position="156"/>
    </location>
</feature>
<dbReference type="Proteomes" id="UP000658127">
    <property type="component" value="Unassembled WGS sequence"/>
</dbReference>
<feature type="transmembrane region" description="Helical" evidence="1">
    <location>
        <begin position="114"/>
        <end position="131"/>
    </location>
</feature>
<evidence type="ECO:0000313" key="3">
    <source>
        <dbReference type="EMBL" id="GGN77428.1"/>
    </source>
</evidence>
<comment type="caution">
    <text evidence="3">The sequence shown here is derived from an EMBL/GenBank/DDBJ whole genome shotgun (WGS) entry which is preliminary data.</text>
</comment>
<dbReference type="InterPro" id="IPR055568">
    <property type="entry name" value="DUF7144"/>
</dbReference>
<keyword evidence="1" id="KW-0472">Membrane</keyword>
<evidence type="ECO:0000256" key="1">
    <source>
        <dbReference type="SAM" id="Phobius"/>
    </source>
</evidence>
<evidence type="ECO:0000313" key="4">
    <source>
        <dbReference type="Proteomes" id="UP000658127"/>
    </source>
</evidence>
<organism evidence="3 4">
    <name type="scientific">Nocardia rhizosphaerihabitans</name>
    <dbReference type="NCBI Taxonomy" id="1691570"/>
    <lineage>
        <taxon>Bacteria</taxon>
        <taxon>Bacillati</taxon>
        <taxon>Actinomycetota</taxon>
        <taxon>Actinomycetes</taxon>
        <taxon>Mycobacteriales</taxon>
        <taxon>Nocardiaceae</taxon>
        <taxon>Nocardia</taxon>
    </lineage>
</organism>
<name>A0ABQ2KEX1_9NOCA</name>
<keyword evidence="1" id="KW-0812">Transmembrane</keyword>
<sequence length="159" mass="17047">MLGAEWAVLSVTEESTMTDNTSAVHNVTPEAEPFQRQAVAEGISIAAAFMLVTLAAVSILQGISAIVDDELYVAGIEYVYKFDTTTWGWIHVVLGALALIGGVGLAIGSTWGRYSALGIAALVIVANFMSLPYYPAWSIVIIALSVVIIWAVCTWRPER</sequence>
<protein>
    <recommendedName>
        <fullName evidence="2">DUF7144 domain-containing protein</fullName>
    </recommendedName>
</protein>
<feature type="transmembrane region" description="Helical" evidence="1">
    <location>
        <begin position="137"/>
        <end position="155"/>
    </location>
</feature>
<reference evidence="4" key="1">
    <citation type="journal article" date="2019" name="Int. J. Syst. Evol. Microbiol.">
        <title>The Global Catalogue of Microorganisms (GCM) 10K type strain sequencing project: providing services to taxonomists for standard genome sequencing and annotation.</title>
        <authorList>
            <consortium name="The Broad Institute Genomics Platform"/>
            <consortium name="The Broad Institute Genome Sequencing Center for Infectious Disease"/>
            <person name="Wu L."/>
            <person name="Ma J."/>
        </authorList>
    </citation>
    <scope>NUCLEOTIDE SEQUENCE [LARGE SCALE GENOMIC DNA]</scope>
    <source>
        <strain evidence="4">CGMCC 4.7329</strain>
    </source>
</reference>
<dbReference type="Pfam" id="PF23636">
    <property type="entry name" value="DUF7144"/>
    <property type="match status" value="1"/>
</dbReference>
<proteinExistence type="predicted"/>
<accession>A0ABQ2KEX1</accession>